<dbReference type="AlphaFoldDB" id="A0A179BAF1"/>
<dbReference type="eggNOG" id="ENOG5030Z8Y">
    <property type="taxonomic scope" value="Bacteria"/>
</dbReference>
<reference evidence="1 3" key="2">
    <citation type="submission" date="2019-12" db="EMBL/GenBank/DDBJ databases">
        <title>Rhizobium genotypes associated with high levels of biological nitrogen fixation by grain legumes in a temperate-maritime cropping system.</title>
        <authorList>
            <person name="Maluk M."/>
            <person name="Francesc Ferrando Molina F."/>
            <person name="Lopez Del Egido L."/>
            <person name="Lafos M."/>
            <person name="Langarica-Fuentes A."/>
            <person name="Gebre Yohannes G."/>
            <person name="Young M.W."/>
            <person name="Martin P."/>
            <person name="Gantlett R."/>
            <person name="Kenicer G."/>
            <person name="Hawes C."/>
            <person name="Begg G.S."/>
            <person name="Quilliam R.S."/>
            <person name="Squire G.R."/>
            <person name="Poole P.S."/>
            <person name="Young P.W."/>
            <person name="Iannetta P.M."/>
            <person name="James E.K."/>
        </authorList>
    </citation>
    <scope>NUCLEOTIDE SEQUENCE [LARGE SCALE GENOMIC DNA]</scope>
    <source>
        <strain evidence="1 3">JHI1096</strain>
    </source>
</reference>
<dbReference type="EMBL" id="WUEZ01000032">
    <property type="protein sequence ID" value="NEI37159.1"/>
    <property type="molecule type" value="Genomic_DNA"/>
</dbReference>
<sequence>MATTLITEIQQAQTRLPLLSRADRGALIVRILRELKTHRREVLANVPAERCVWIDRLIASVSSTISEITNMQDAEFNRVLNEFEKLIATLDGISHAEKPSKTIH</sequence>
<protein>
    <submittedName>
        <fullName evidence="2">Uncharacterized protein</fullName>
    </submittedName>
</protein>
<proteinExistence type="predicted"/>
<dbReference type="RefSeq" id="WP_064251252.1">
    <property type="nucleotide sequence ID" value="NZ_CAXURF020000001.1"/>
</dbReference>
<evidence type="ECO:0000313" key="1">
    <source>
        <dbReference type="EMBL" id="NEI37159.1"/>
    </source>
</evidence>
<evidence type="ECO:0000313" key="2">
    <source>
        <dbReference type="EMBL" id="OAP88339.1"/>
    </source>
</evidence>
<dbReference type="Proteomes" id="UP000471560">
    <property type="component" value="Unassembled WGS sequence"/>
</dbReference>
<accession>A0A179BAF1</accession>
<name>A0A179BAF1_RHILE</name>
<dbReference type="EMBL" id="LWBS01000461">
    <property type="protein sequence ID" value="OAP88339.1"/>
    <property type="molecule type" value="Genomic_DNA"/>
</dbReference>
<organism evidence="2">
    <name type="scientific">Rhizobium leguminosarum</name>
    <dbReference type="NCBI Taxonomy" id="384"/>
    <lineage>
        <taxon>Bacteria</taxon>
        <taxon>Pseudomonadati</taxon>
        <taxon>Pseudomonadota</taxon>
        <taxon>Alphaproteobacteria</taxon>
        <taxon>Hyphomicrobiales</taxon>
        <taxon>Rhizobiaceae</taxon>
        <taxon>Rhizobium/Agrobacterium group</taxon>
        <taxon>Rhizobium</taxon>
    </lineage>
</organism>
<gene>
    <name evidence="2" type="ORF">A4U53_09655</name>
    <name evidence="1" type="ORF">GR204_24780</name>
</gene>
<reference evidence="2" key="1">
    <citation type="submission" date="2016-04" db="EMBL/GenBank/DDBJ databases">
        <title>Fast-growing isolate from the root nodules of Vavilovia formosa.</title>
        <authorList>
            <person name="Kimeklis A."/>
            <person name="Safronova V."/>
            <person name="Belimov A."/>
            <person name="Andronov E."/>
        </authorList>
    </citation>
    <scope>NUCLEOTIDE SEQUENCE [LARGE SCALE GENOMIC DNA]</scope>
    <source>
        <strain evidence="2">Vaf-46</strain>
    </source>
</reference>
<evidence type="ECO:0000313" key="3">
    <source>
        <dbReference type="Proteomes" id="UP000471560"/>
    </source>
</evidence>
<comment type="caution">
    <text evidence="2">The sequence shown here is derived from an EMBL/GenBank/DDBJ whole genome shotgun (WGS) entry which is preliminary data.</text>
</comment>